<dbReference type="PANTHER" id="PTHR21666:SF288">
    <property type="entry name" value="CELL DIVISION PROTEIN YTFB"/>
    <property type="match status" value="1"/>
</dbReference>
<evidence type="ECO:0000256" key="1">
    <source>
        <dbReference type="ARBA" id="ARBA00001947"/>
    </source>
</evidence>
<comment type="cofactor">
    <cofactor evidence="1">
        <name>Zn(2+)</name>
        <dbReference type="ChEBI" id="CHEBI:29105"/>
    </cofactor>
</comment>
<evidence type="ECO:0000259" key="7">
    <source>
        <dbReference type="Pfam" id="PF01551"/>
    </source>
</evidence>
<accession>A0ABQ4SJP0</accession>
<evidence type="ECO:0000256" key="5">
    <source>
        <dbReference type="ARBA" id="ARBA00022833"/>
    </source>
</evidence>
<gene>
    <name evidence="8" type="ORF">GMJLKIPL_5375</name>
</gene>
<keyword evidence="6" id="KW-0482">Metalloprotease</keyword>
<protein>
    <recommendedName>
        <fullName evidence="7">M23ase beta-sheet core domain-containing protein</fullName>
    </recommendedName>
</protein>
<dbReference type="SUPFAM" id="SSF51261">
    <property type="entry name" value="Duplicated hybrid motif"/>
    <property type="match status" value="1"/>
</dbReference>
<evidence type="ECO:0000256" key="2">
    <source>
        <dbReference type="ARBA" id="ARBA00022670"/>
    </source>
</evidence>
<keyword evidence="5" id="KW-0862">Zinc</keyword>
<evidence type="ECO:0000313" key="8">
    <source>
        <dbReference type="EMBL" id="GJE03420.1"/>
    </source>
</evidence>
<evidence type="ECO:0000256" key="3">
    <source>
        <dbReference type="ARBA" id="ARBA00022723"/>
    </source>
</evidence>
<comment type="caution">
    <text evidence="8">The sequence shown here is derived from an EMBL/GenBank/DDBJ whole genome shotgun (WGS) entry which is preliminary data.</text>
</comment>
<dbReference type="InterPro" id="IPR011055">
    <property type="entry name" value="Dup_hybrid_motif"/>
</dbReference>
<evidence type="ECO:0000313" key="9">
    <source>
        <dbReference type="Proteomes" id="UP001055153"/>
    </source>
</evidence>
<name>A0ABQ4SJP0_9HYPH</name>
<evidence type="ECO:0000256" key="6">
    <source>
        <dbReference type="ARBA" id="ARBA00023049"/>
    </source>
</evidence>
<keyword evidence="9" id="KW-1185">Reference proteome</keyword>
<dbReference type="Proteomes" id="UP001055153">
    <property type="component" value="Unassembled WGS sequence"/>
</dbReference>
<dbReference type="PANTHER" id="PTHR21666">
    <property type="entry name" value="PEPTIDASE-RELATED"/>
    <property type="match status" value="1"/>
</dbReference>
<dbReference type="Pfam" id="PF01551">
    <property type="entry name" value="Peptidase_M23"/>
    <property type="match status" value="1"/>
</dbReference>
<reference evidence="8" key="2">
    <citation type="submission" date="2021-08" db="EMBL/GenBank/DDBJ databases">
        <authorList>
            <person name="Tani A."/>
            <person name="Ola A."/>
            <person name="Ogura Y."/>
            <person name="Katsura K."/>
            <person name="Hayashi T."/>
        </authorList>
    </citation>
    <scope>NUCLEOTIDE SEQUENCE</scope>
    <source>
        <strain evidence="8">DSM 17168</strain>
    </source>
</reference>
<dbReference type="EMBL" id="BPQQ01000075">
    <property type="protein sequence ID" value="GJE03420.1"/>
    <property type="molecule type" value="Genomic_DNA"/>
</dbReference>
<dbReference type="InterPro" id="IPR016047">
    <property type="entry name" value="M23ase_b-sheet_dom"/>
</dbReference>
<dbReference type="InterPro" id="IPR050570">
    <property type="entry name" value="Cell_wall_metabolism_enzyme"/>
</dbReference>
<proteinExistence type="predicted"/>
<sequence>MEACATAHHWARAFHAAGHEVRPINPRFGKPCVRVSKNGAVDAGSPHKIVPEAWCSFAAVITAISATAGSGQADTPVRPGAMVILGPFTDAVYPTQIDAAPVLGLAGEQRGFYGGNRWRPAWSAYRHPRGGGNAHGGVDIYAPRGTRIVAMVDGDVTQISAADNNGMGNRVHLAFSAFGVRYKFVVGHLDRFEGGPMTVAKGTVIGYAGCTGNAASGQPCLAPNSCGTYSTHIHLQLHRIADNRLLDPLRALGWTLRYHDNTRDVPCSSVVG</sequence>
<feature type="domain" description="M23ase beta-sheet core" evidence="7">
    <location>
        <begin position="134"/>
        <end position="221"/>
    </location>
</feature>
<organism evidence="8 9">
    <name type="scientific">Methylobacterium isbiliense</name>
    <dbReference type="NCBI Taxonomy" id="315478"/>
    <lineage>
        <taxon>Bacteria</taxon>
        <taxon>Pseudomonadati</taxon>
        <taxon>Pseudomonadota</taxon>
        <taxon>Alphaproteobacteria</taxon>
        <taxon>Hyphomicrobiales</taxon>
        <taxon>Methylobacteriaceae</taxon>
        <taxon>Methylobacterium</taxon>
    </lineage>
</organism>
<keyword evidence="3" id="KW-0479">Metal-binding</keyword>
<keyword evidence="2" id="KW-0645">Protease</keyword>
<dbReference type="Gene3D" id="2.70.70.10">
    <property type="entry name" value="Glucose Permease (Domain IIA)"/>
    <property type="match status" value="1"/>
</dbReference>
<dbReference type="CDD" id="cd12797">
    <property type="entry name" value="M23_peptidase"/>
    <property type="match status" value="1"/>
</dbReference>
<reference evidence="8" key="1">
    <citation type="journal article" date="2021" name="Front. Microbiol.">
        <title>Comprehensive Comparative Genomics and Phenotyping of Methylobacterium Species.</title>
        <authorList>
            <person name="Alessa O."/>
            <person name="Ogura Y."/>
            <person name="Fujitani Y."/>
            <person name="Takami H."/>
            <person name="Hayashi T."/>
            <person name="Sahin N."/>
            <person name="Tani A."/>
        </authorList>
    </citation>
    <scope>NUCLEOTIDE SEQUENCE</scope>
    <source>
        <strain evidence="8">DSM 17168</strain>
    </source>
</reference>
<evidence type="ECO:0000256" key="4">
    <source>
        <dbReference type="ARBA" id="ARBA00022801"/>
    </source>
</evidence>
<keyword evidence="4" id="KW-0378">Hydrolase</keyword>